<dbReference type="GO" id="GO:0006508">
    <property type="term" value="P:proteolysis"/>
    <property type="evidence" value="ECO:0007669"/>
    <property type="project" value="InterPro"/>
</dbReference>
<dbReference type="InterPro" id="IPR007484">
    <property type="entry name" value="Peptidase_M28"/>
</dbReference>
<dbReference type="PANTHER" id="PTHR12147">
    <property type="entry name" value="METALLOPEPTIDASE M28 FAMILY MEMBER"/>
    <property type="match status" value="1"/>
</dbReference>
<proteinExistence type="predicted"/>
<keyword evidence="2" id="KW-0031">Aminopeptidase</keyword>
<sequence length="454" mass="50049">MKRNPSGKLPKNCFDTGTQFFLSYFQNIMRIRISALAAFLLVFYPDIASAQKAGDVLTPATTRTTLQFLASDAMKGRAVFSPEIDKAASMIAESFKKSGLQPLKGDSFLQSFSVYSAAFKDLSAIIDQKEVPKDNIIVITGAPELSVTEQSGYKIESVKSGENFFRKASELVHNNKNTIVLVDASFAASFKRLIVFKRIFFKRDYSTLFILGNPAMKTFSINASHTIKERRLANVAGILPGRSKKEEYVIFSAHYDHLGIGQPENGDSIYNGANDDASGTTAVLMLADYFGKLKNNERSIIFTTFTAEESGGFGSQYFSKQLNPAAITAMLNIEMIGTDSKWGKNSAYITGFEKSGLGAILQKNLKGTGFEFYPDPYPDQQLFYRSDNATLAKLGVPAHTISTSKMDNEPHYHKPGDEIETLDLDNMTEIIRSIGLSAKTIISGEDTPSRVKEE</sequence>
<keyword evidence="2" id="KW-0378">Hydrolase</keyword>
<feature type="domain" description="Peptidase M28" evidence="1">
    <location>
        <begin position="234"/>
        <end position="431"/>
    </location>
</feature>
<organism evidence="2 3">
    <name type="scientific">Niabella ginsenosidivorans</name>
    <dbReference type="NCBI Taxonomy" id="1176587"/>
    <lineage>
        <taxon>Bacteria</taxon>
        <taxon>Pseudomonadati</taxon>
        <taxon>Bacteroidota</taxon>
        <taxon>Chitinophagia</taxon>
        <taxon>Chitinophagales</taxon>
        <taxon>Chitinophagaceae</taxon>
        <taxon>Niabella</taxon>
    </lineage>
</organism>
<protein>
    <submittedName>
        <fullName evidence="2">Aminopeptidase</fullName>
    </submittedName>
</protein>
<dbReference type="SUPFAM" id="SSF53187">
    <property type="entry name" value="Zn-dependent exopeptidases"/>
    <property type="match status" value="1"/>
</dbReference>
<accession>A0A1A9I230</accession>
<reference evidence="2 3" key="1">
    <citation type="submission" date="2016-05" db="EMBL/GenBank/DDBJ databases">
        <title>Niabella ginsenosidivorans BS26 whole genome sequencing.</title>
        <authorList>
            <person name="Im W.T."/>
            <person name="Siddiqi M.Z."/>
        </authorList>
    </citation>
    <scope>NUCLEOTIDE SEQUENCE [LARGE SCALE GENOMIC DNA]</scope>
    <source>
        <strain evidence="2 3">BS26</strain>
    </source>
</reference>
<dbReference type="Gene3D" id="3.40.630.10">
    <property type="entry name" value="Zn peptidases"/>
    <property type="match status" value="2"/>
</dbReference>
<gene>
    <name evidence="2" type="ORF">A8C56_07120</name>
</gene>
<dbReference type="AlphaFoldDB" id="A0A1A9I230"/>
<dbReference type="GO" id="GO:0004177">
    <property type="term" value="F:aminopeptidase activity"/>
    <property type="evidence" value="ECO:0007669"/>
    <property type="project" value="UniProtKB-KW"/>
</dbReference>
<evidence type="ECO:0000259" key="1">
    <source>
        <dbReference type="Pfam" id="PF04389"/>
    </source>
</evidence>
<keyword evidence="3" id="KW-1185">Reference proteome</keyword>
<dbReference type="EMBL" id="CP015772">
    <property type="protein sequence ID" value="ANH80780.1"/>
    <property type="molecule type" value="Genomic_DNA"/>
</dbReference>
<dbReference type="Pfam" id="PF04389">
    <property type="entry name" value="Peptidase_M28"/>
    <property type="match status" value="1"/>
</dbReference>
<dbReference type="STRING" id="1176587.A8C56_07120"/>
<name>A0A1A9I230_9BACT</name>
<evidence type="ECO:0000313" key="2">
    <source>
        <dbReference type="EMBL" id="ANH80780.1"/>
    </source>
</evidence>
<evidence type="ECO:0000313" key="3">
    <source>
        <dbReference type="Proteomes" id="UP000077667"/>
    </source>
</evidence>
<dbReference type="KEGG" id="nia:A8C56_07120"/>
<dbReference type="GO" id="GO:0008235">
    <property type="term" value="F:metalloexopeptidase activity"/>
    <property type="evidence" value="ECO:0007669"/>
    <property type="project" value="InterPro"/>
</dbReference>
<dbReference type="Proteomes" id="UP000077667">
    <property type="component" value="Chromosome"/>
</dbReference>
<dbReference type="InterPro" id="IPR045175">
    <property type="entry name" value="M28_fam"/>
</dbReference>
<keyword evidence="2" id="KW-0645">Protease</keyword>
<dbReference type="PANTHER" id="PTHR12147:SF26">
    <property type="entry name" value="PEPTIDASE M28 DOMAIN-CONTAINING PROTEIN"/>
    <property type="match status" value="1"/>
</dbReference>